<dbReference type="InterPro" id="IPR046860">
    <property type="entry name" value="SnoaL_5"/>
</dbReference>
<feature type="domain" description="SnoaL-like" evidence="1">
    <location>
        <begin position="1"/>
        <end position="118"/>
    </location>
</feature>
<dbReference type="SUPFAM" id="SSF54427">
    <property type="entry name" value="NTF2-like"/>
    <property type="match status" value="1"/>
</dbReference>
<comment type="caution">
    <text evidence="2">The sequence shown here is derived from an EMBL/GenBank/DDBJ whole genome shotgun (WGS) entry which is preliminary data.</text>
</comment>
<dbReference type="RefSeq" id="WP_157305034.1">
    <property type="nucleotide sequence ID" value="NZ_WRXN01000001.1"/>
</dbReference>
<dbReference type="AlphaFoldDB" id="A0A7K1TZV6"/>
<proteinExistence type="predicted"/>
<sequence>MTTQEIATRLAGFCAKGDWEKAQRELYAEDAISIEPEESPAFAKETKGLTAIIEKGKKFDSMVEEVHNISVSEPLIGGNAIAMVLNMDMTMKERGRMNMSELCVYVVKDGKIVSEQFFM</sequence>
<dbReference type="Gene3D" id="3.10.450.50">
    <property type="match status" value="1"/>
</dbReference>
<keyword evidence="3" id="KW-1185">Reference proteome</keyword>
<accession>A0A7K1TZV6</accession>
<organism evidence="2 3">
    <name type="scientific">Chitinophaga tropicalis</name>
    <dbReference type="NCBI Taxonomy" id="2683588"/>
    <lineage>
        <taxon>Bacteria</taxon>
        <taxon>Pseudomonadati</taxon>
        <taxon>Bacteroidota</taxon>
        <taxon>Chitinophagia</taxon>
        <taxon>Chitinophagales</taxon>
        <taxon>Chitinophagaceae</taxon>
        <taxon>Chitinophaga</taxon>
    </lineage>
</organism>
<dbReference type="Proteomes" id="UP000461730">
    <property type="component" value="Unassembled WGS sequence"/>
</dbReference>
<name>A0A7K1TZV6_9BACT</name>
<dbReference type="Pfam" id="PF20409">
    <property type="entry name" value="SnoaL_5"/>
    <property type="match status" value="1"/>
</dbReference>
<evidence type="ECO:0000313" key="3">
    <source>
        <dbReference type="Proteomes" id="UP000461730"/>
    </source>
</evidence>
<gene>
    <name evidence="2" type="ORF">GO493_05210</name>
</gene>
<evidence type="ECO:0000259" key="1">
    <source>
        <dbReference type="Pfam" id="PF20409"/>
    </source>
</evidence>
<evidence type="ECO:0000313" key="2">
    <source>
        <dbReference type="EMBL" id="MVT07651.1"/>
    </source>
</evidence>
<dbReference type="InterPro" id="IPR032710">
    <property type="entry name" value="NTF2-like_dom_sf"/>
</dbReference>
<protein>
    <submittedName>
        <fullName evidence="2">Nuclear transport factor 2 family protein</fullName>
    </submittedName>
</protein>
<reference evidence="2 3" key="1">
    <citation type="submission" date="2019-12" db="EMBL/GenBank/DDBJ databases">
        <title>Chitinophaga sp. strain ysch24 (GDMCC 1.1355), whole genome shotgun sequence.</title>
        <authorList>
            <person name="Zhang X."/>
        </authorList>
    </citation>
    <scope>NUCLEOTIDE SEQUENCE [LARGE SCALE GENOMIC DNA]</scope>
    <source>
        <strain evidence="3">ysch24</strain>
    </source>
</reference>
<dbReference type="EMBL" id="WRXN01000001">
    <property type="protein sequence ID" value="MVT07651.1"/>
    <property type="molecule type" value="Genomic_DNA"/>
</dbReference>